<evidence type="ECO:0000313" key="3">
    <source>
        <dbReference type="Proteomes" id="UP001055115"/>
    </source>
</evidence>
<dbReference type="GeneID" id="73323041"/>
<feature type="compositionally biased region" description="Polar residues" evidence="1">
    <location>
        <begin position="160"/>
        <end position="185"/>
    </location>
</feature>
<dbReference type="RefSeq" id="XP_049124408.1">
    <property type="nucleotide sequence ID" value="XM_049268451.1"/>
</dbReference>
<proteinExistence type="predicted"/>
<feature type="compositionally biased region" description="Polar residues" evidence="1">
    <location>
        <begin position="234"/>
        <end position="247"/>
    </location>
</feature>
<organism evidence="2 3">
    <name type="scientific">Colletotrichum spaethianum</name>
    <dbReference type="NCBI Taxonomy" id="700344"/>
    <lineage>
        <taxon>Eukaryota</taxon>
        <taxon>Fungi</taxon>
        <taxon>Dikarya</taxon>
        <taxon>Ascomycota</taxon>
        <taxon>Pezizomycotina</taxon>
        <taxon>Sordariomycetes</taxon>
        <taxon>Hypocreomycetidae</taxon>
        <taxon>Glomerellales</taxon>
        <taxon>Glomerellaceae</taxon>
        <taxon>Colletotrichum</taxon>
        <taxon>Colletotrichum spaethianum species complex</taxon>
    </lineage>
</organism>
<keyword evidence="3" id="KW-1185">Reference proteome</keyword>
<reference evidence="2 3" key="1">
    <citation type="submission" date="2022-03" db="EMBL/GenBank/DDBJ databases">
        <title>Genome data of Colletotrichum spp.</title>
        <authorList>
            <person name="Utami Y.D."/>
            <person name="Hiruma K."/>
        </authorList>
    </citation>
    <scope>NUCLEOTIDE SEQUENCE [LARGE SCALE GENOMIC DNA]</scope>
    <source>
        <strain evidence="2 3">MAFF 239500</strain>
    </source>
</reference>
<evidence type="ECO:0000256" key="1">
    <source>
        <dbReference type="SAM" id="MobiDB-lite"/>
    </source>
</evidence>
<accession>A0AA37L539</accession>
<name>A0AA37L539_9PEZI</name>
<sequence>MGGFNQSIDLAKQLAGKKTPSQDQQRQQDSPQTADNSQQWAEVGRETQKVFADYQADQAAGKGPNYTKLGDVAQKAFAIYNSGGGEEGNIAKIGKGITSGGGGGFEKAHSCDEAGDIAARSGEGQSTLGTNESDDGGVGRKRSQKPLDDPLGYTAVEVKTSLTSESLSGQEASYETSGLGSQTEQNVKDDAMSEKADLDEDKVLFTGSKSKKQEAPSGIDVNQGGENPRDLTSLLDSQRLTPSSIRLSDTAGKAEGKHDEGGSPE</sequence>
<dbReference type="EMBL" id="BQXU01000004">
    <property type="protein sequence ID" value="GKT42058.1"/>
    <property type="molecule type" value="Genomic_DNA"/>
</dbReference>
<evidence type="ECO:0000313" key="2">
    <source>
        <dbReference type="EMBL" id="GKT42058.1"/>
    </source>
</evidence>
<feature type="compositionally biased region" description="Basic and acidic residues" evidence="1">
    <location>
        <begin position="252"/>
        <end position="265"/>
    </location>
</feature>
<feature type="region of interest" description="Disordered" evidence="1">
    <location>
        <begin position="101"/>
        <end position="265"/>
    </location>
</feature>
<dbReference type="AlphaFoldDB" id="A0AA37L539"/>
<gene>
    <name evidence="2" type="ORF">ColSpa_02239</name>
</gene>
<feature type="region of interest" description="Disordered" evidence="1">
    <location>
        <begin position="1"/>
        <end position="46"/>
    </location>
</feature>
<feature type="compositionally biased region" description="Basic and acidic residues" evidence="1">
    <location>
        <begin position="186"/>
        <end position="196"/>
    </location>
</feature>
<protein>
    <submittedName>
        <fullName evidence="2">Uncharacterized protein</fullName>
    </submittedName>
</protein>
<comment type="caution">
    <text evidence="2">The sequence shown here is derived from an EMBL/GenBank/DDBJ whole genome shotgun (WGS) entry which is preliminary data.</text>
</comment>
<dbReference type="Proteomes" id="UP001055115">
    <property type="component" value="Unassembled WGS sequence"/>
</dbReference>
<feature type="compositionally biased region" description="Low complexity" evidence="1">
    <location>
        <begin position="17"/>
        <end position="33"/>
    </location>
</feature>